<name>A0A5B1CR59_9BACT</name>
<dbReference type="Proteomes" id="UP000322699">
    <property type="component" value="Unassembled WGS sequence"/>
</dbReference>
<organism evidence="1 2">
    <name type="scientific">Rubripirellula obstinata</name>
    <dbReference type="NCBI Taxonomy" id="406547"/>
    <lineage>
        <taxon>Bacteria</taxon>
        <taxon>Pseudomonadati</taxon>
        <taxon>Planctomycetota</taxon>
        <taxon>Planctomycetia</taxon>
        <taxon>Pirellulales</taxon>
        <taxon>Pirellulaceae</taxon>
        <taxon>Rubripirellula</taxon>
    </lineage>
</organism>
<proteinExistence type="predicted"/>
<gene>
    <name evidence="1" type="ORF">LF1_46910</name>
</gene>
<reference evidence="1 2" key="1">
    <citation type="submission" date="2019-08" db="EMBL/GenBank/DDBJ databases">
        <title>Deep-cultivation of Planctomycetes and their phenomic and genomic characterization uncovers novel biology.</title>
        <authorList>
            <person name="Wiegand S."/>
            <person name="Jogler M."/>
            <person name="Boedeker C."/>
            <person name="Pinto D."/>
            <person name="Vollmers J."/>
            <person name="Rivas-Marin E."/>
            <person name="Kohn T."/>
            <person name="Peeters S.H."/>
            <person name="Heuer A."/>
            <person name="Rast P."/>
            <person name="Oberbeckmann S."/>
            <person name="Bunk B."/>
            <person name="Jeske O."/>
            <person name="Meyerdierks A."/>
            <person name="Storesund J.E."/>
            <person name="Kallscheuer N."/>
            <person name="Luecker S."/>
            <person name="Lage O.M."/>
            <person name="Pohl T."/>
            <person name="Merkel B.J."/>
            <person name="Hornburger P."/>
            <person name="Mueller R.-W."/>
            <person name="Bruemmer F."/>
            <person name="Labrenz M."/>
            <person name="Spormann A.M."/>
            <person name="Op Den Camp H."/>
            <person name="Overmann J."/>
            <person name="Amann R."/>
            <person name="Jetten M.S.M."/>
            <person name="Mascher T."/>
            <person name="Medema M.H."/>
            <person name="Devos D.P."/>
            <person name="Kaster A.-K."/>
            <person name="Ovreas L."/>
            <person name="Rohde M."/>
            <person name="Galperin M.Y."/>
            <person name="Jogler C."/>
        </authorList>
    </citation>
    <scope>NUCLEOTIDE SEQUENCE [LARGE SCALE GENOMIC DNA]</scope>
    <source>
        <strain evidence="1 2">LF1</strain>
    </source>
</reference>
<dbReference type="AlphaFoldDB" id="A0A5B1CR59"/>
<sequence>MIPLHLDYKRIALQYQLRYPEAKLNRVGDAPRHEEFSNCLTAWASPRASCGPATRGAMPTRLNEEHRCFSESKFFPANQSPPPF</sequence>
<comment type="caution">
    <text evidence="1">The sequence shown here is derived from an EMBL/GenBank/DDBJ whole genome shotgun (WGS) entry which is preliminary data.</text>
</comment>
<dbReference type="EMBL" id="VRLW01000001">
    <property type="protein sequence ID" value="KAA1262130.1"/>
    <property type="molecule type" value="Genomic_DNA"/>
</dbReference>
<accession>A0A5B1CR59</accession>
<evidence type="ECO:0000313" key="1">
    <source>
        <dbReference type="EMBL" id="KAA1262130.1"/>
    </source>
</evidence>
<protein>
    <submittedName>
        <fullName evidence="1">Uncharacterized protein</fullName>
    </submittedName>
</protein>
<keyword evidence="2" id="KW-1185">Reference proteome</keyword>
<evidence type="ECO:0000313" key="2">
    <source>
        <dbReference type="Proteomes" id="UP000322699"/>
    </source>
</evidence>